<keyword evidence="3" id="KW-1185">Reference proteome</keyword>
<evidence type="ECO:0000313" key="2">
    <source>
        <dbReference type="EMBL" id="KAA8569071.1"/>
    </source>
</evidence>
<dbReference type="Proteomes" id="UP000322873">
    <property type="component" value="Unassembled WGS sequence"/>
</dbReference>
<name>A0A5M9JIF1_MONFR</name>
<dbReference type="OrthoDB" id="336240at2759"/>
<feature type="compositionally biased region" description="Low complexity" evidence="1">
    <location>
        <begin position="7"/>
        <end position="18"/>
    </location>
</feature>
<organism evidence="2 3">
    <name type="scientific">Monilinia fructicola</name>
    <name type="common">Brown rot fungus</name>
    <name type="synonym">Ciboria fructicola</name>
    <dbReference type="NCBI Taxonomy" id="38448"/>
    <lineage>
        <taxon>Eukaryota</taxon>
        <taxon>Fungi</taxon>
        <taxon>Dikarya</taxon>
        <taxon>Ascomycota</taxon>
        <taxon>Pezizomycotina</taxon>
        <taxon>Leotiomycetes</taxon>
        <taxon>Helotiales</taxon>
        <taxon>Sclerotiniaceae</taxon>
        <taxon>Monilinia</taxon>
    </lineage>
</organism>
<feature type="compositionally biased region" description="Low complexity" evidence="1">
    <location>
        <begin position="524"/>
        <end position="535"/>
    </location>
</feature>
<proteinExistence type="predicted"/>
<feature type="region of interest" description="Disordered" evidence="1">
    <location>
        <begin position="197"/>
        <end position="251"/>
    </location>
</feature>
<evidence type="ECO:0008006" key="4">
    <source>
        <dbReference type="Google" id="ProtNLM"/>
    </source>
</evidence>
<feature type="region of interest" description="Disordered" evidence="1">
    <location>
        <begin position="519"/>
        <end position="575"/>
    </location>
</feature>
<comment type="caution">
    <text evidence="2">The sequence shown here is derived from an EMBL/GenBank/DDBJ whole genome shotgun (WGS) entry which is preliminary data.</text>
</comment>
<feature type="compositionally biased region" description="Polar residues" evidence="1">
    <location>
        <begin position="227"/>
        <end position="236"/>
    </location>
</feature>
<feature type="region of interest" description="Disordered" evidence="1">
    <location>
        <begin position="477"/>
        <end position="504"/>
    </location>
</feature>
<reference evidence="2 3" key="1">
    <citation type="submission" date="2019-06" db="EMBL/GenBank/DDBJ databases">
        <title>Genome Sequence of the Brown Rot Fungal Pathogen Monilinia fructicola.</title>
        <authorList>
            <person name="De Miccolis Angelini R.M."/>
            <person name="Landi L."/>
            <person name="Abate D."/>
            <person name="Pollastro S."/>
            <person name="Romanazzi G."/>
            <person name="Faretra F."/>
        </authorList>
    </citation>
    <scope>NUCLEOTIDE SEQUENCE [LARGE SCALE GENOMIC DNA]</scope>
    <source>
        <strain evidence="2 3">Mfrc123</strain>
    </source>
</reference>
<evidence type="ECO:0000313" key="3">
    <source>
        <dbReference type="Proteomes" id="UP000322873"/>
    </source>
</evidence>
<feature type="compositionally biased region" description="Polar residues" evidence="1">
    <location>
        <begin position="536"/>
        <end position="551"/>
    </location>
</feature>
<dbReference type="InterPro" id="IPR012677">
    <property type="entry name" value="Nucleotide-bd_a/b_plait_sf"/>
</dbReference>
<dbReference type="VEuPathDB" id="FungiDB:MFRU_047g00010"/>
<accession>A0A5M9JIF1</accession>
<dbReference type="InterPro" id="IPR035979">
    <property type="entry name" value="RBD_domain_sf"/>
</dbReference>
<feature type="compositionally biased region" description="Polar residues" evidence="1">
    <location>
        <begin position="29"/>
        <end position="41"/>
    </location>
</feature>
<feature type="compositionally biased region" description="Pro residues" evidence="1">
    <location>
        <begin position="198"/>
        <end position="212"/>
    </location>
</feature>
<dbReference type="SUPFAM" id="SSF54928">
    <property type="entry name" value="RNA-binding domain, RBD"/>
    <property type="match status" value="1"/>
</dbReference>
<dbReference type="EMBL" id="VICG01000008">
    <property type="protein sequence ID" value="KAA8569071.1"/>
    <property type="molecule type" value="Genomic_DNA"/>
</dbReference>
<gene>
    <name evidence="2" type="ORF">EYC84_000741</name>
</gene>
<dbReference type="AlphaFoldDB" id="A0A5M9JIF1"/>
<sequence length="1063" mass="116101">MLPSEAQIQGGSSSFQGGAPWEIGPPSDRYSSPQSFQSNHYSPSLSSSPGRPLCPTAQISLLSLNPLAPPFDLSPGASQYFPPPPSSPLSLPPPPAFAVISPFQYQQQVIDRQEQILTSIQNRNASPVMAPLNLPTGQPAPNAFQFNNNIHGFPPSLTNLLNTSQDSANSNDSFRTQVPLPWNLPSEYENNGGVAIPDPSPFADPPTLPFPTPDFTNGHDGRAQYQPFANQNSNMNGAPVGGFGQENGYHVPQGQQQQQNFGMGMNGMHMNGMNMNGMNMNGMNMNGMHGMNGYNGANNAYQPSPYNGQIGGPQHPQVDNGQMNQHNQHQVTFNGHGAPVQPNFQHQNMGMRPQLAPLATQFPPNPYNTPQYNQAYSAPPIGMNPHQFYNGVGGNNHYRGPNSNPGSASSMISNMNFGSLSLGMSPNGIGIGTGPNCNQNNGYGHGANGNIQPAPVNNNNNPAASARNAQYSSLPSVAPLYHPLPPKPEFHAQKPLTSNKPKTDLGHHAYAAINCNPQPVVHTPQQKQQSVPSQQGVESQQSSNSVKSRASSHGFPVSATASEPRANFTPMLRSSRGKTITASVDRAQQVNDWVQNTPTRGSSSRENSVAGEGVVDNTPKMLEGAETMQVADAFTPRPLTTNPFACAEMPPFSPNSKYGAANNMSHLLAELTRNGTQVPTADEATSLRFLPFEEYCRQAKPVQWGVMKIRNIPYGVTRQEVLAFLGRNAKIAAANDHEPIHIIMERVTSKTLDAYVEFISFSEAANAVNRFEQNRIGGRGGRLGQRHVEVELSSQGELMKQLFPKAKNVDWSGPSPRIIPRDVNDIYNSGFQGFVSREELVMLVKHVESPQRSPFSKECPQRPFECLVSTLIKFPWAMVDYITCLDRELLYKATLQLLRLLVERVDNNNDPINLNAQLLKRVWRTALKCEGFSPCMKDNIVFELNVDPQTALELGVPPQADLWGYVWTIGPRKDVAYDLVEYYIKLIHDATADRKQLTLAEKAAARALEVPRIPNIFGNLDKLVDYTGCFNLTLAQLALKEWTAFEQAIRQALTPALEAGPST</sequence>
<dbReference type="Gene3D" id="3.30.70.330">
    <property type="match status" value="1"/>
</dbReference>
<feature type="region of interest" description="Disordered" evidence="1">
    <location>
        <begin position="1"/>
        <end position="52"/>
    </location>
</feature>
<evidence type="ECO:0000256" key="1">
    <source>
        <dbReference type="SAM" id="MobiDB-lite"/>
    </source>
</evidence>
<protein>
    <recommendedName>
        <fullName evidence="4">RRM domain-containing protein</fullName>
    </recommendedName>
</protein>
<dbReference type="GO" id="GO:0003676">
    <property type="term" value="F:nucleic acid binding"/>
    <property type="evidence" value="ECO:0007669"/>
    <property type="project" value="InterPro"/>
</dbReference>
<feature type="compositionally biased region" description="Low complexity" evidence="1">
    <location>
        <begin position="42"/>
        <end position="52"/>
    </location>
</feature>